<dbReference type="KEGG" id="pami:JCM7686_0147"/>
<proteinExistence type="predicted"/>
<evidence type="ECO:0000313" key="1">
    <source>
        <dbReference type="EMBL" id="AGT07258.1"/>
    </source>
</evidence>
<dbReference type="AlphaFoldDB" id="S5Y7E6"/>
<dbReference type="PATRIC" id="fig|1367847.3.peg.86"/>
<dbReference type="OrthoDB" id="7824597at2"/>
<reference evidence="1 2" key="1">
    <citation type="journal article" date="2014" name="BMC Genomics">
        <title>Architecture and functions of a multipartite genome of the methylotrophic bacterium Paracoccus aminophilus JCM 7686, containing primary and secondary chromids.</title>
        <authorList>
            <person name="Dziewit L."/>
            <person name="Czarnecki J."/>
            <person name="Wibberg D."/>
            <person name="Radlinska M."/>
            <person name="Mrozek P."/>
            <person name="Szymczak M."/>
            <person name="Schluter A."/>
            <person name="Puhler A."/>
            <person name="Bartosik D."/>
        </authorList>
    </citation>
    <scope>NUCLEOTIDE SEQUENCE [LARGE SCALE GENOMIC DNA]</scope>
    <source>
        <strain evidence="1">JCM 7686</strain>
    </source>
</reference>
<organism evidence="1 2">
    <name type="scientific">Paracoccus aminophilus JCM 7686</name>
    <dbReference type="NCBI Taxonomy" id="1367847"/>
    <lineage>
        <taxon>Bacteria</taxon>
        <taxon>Pseudomonadati</taxon>
        <taxon>Pseudomonadota</taxon>
        <taxon>Alphaproteobacteria</taxon>
        <taxon>Rhodobacterales</taxon>
        <taxon>Paracoccaceae</taxon>
        <taxon>Paracoccus</taxon>
    </lineage>
</organism>
<dbReference type="STRING" id="1367847.JCM7686_0147"/>
<gene>
    <name evidence="1" type="ORF">JCM7686_0147</name>
</gene>
<evidence type="ECO:0000313" key="2">
    <source>
        <dbReference type="Proteomes" id="UP000015480"/>
    </source>
</evidence>
<name>S5Y7E6_PARAH</name>
<dbReference type="RefSeq" id="WP_020948898.1">
    <property type="nucleotide sequence ID" value="NC_022041.1"/>
</dbReference>
<dbReference type="EMBL" id="CP006650">
    <property type="protein sequence ID" value="AGT07258.1"/>
    <property type="molecule type" value="Genomic_DNA"/>
</dbReference>
<dbReference type="Proteomes" id="UP000015480">
    <property type="component" value="Chromosome"/>
</dbReference>
<dbReference type="HOGENOM" id="CLU_1068959_0_0_5"/>
<sequence>MDILSEDARRASRDELVEQYLTEAEQFLDFAYDDDPLLATSELRRDFARACLERSRSLGIARSREHLSYLAISVLCGYAFEANPLYQSELRRAGWSDDNDQLRRAPDPAAMMPFASRWQRIAAVEASEPARLLLACQDMLGLLESNPISTYELPRDMQVAVLREAWPDRTAIFPLRALEWFCDLLNRNIVQQQMPADVAVMFSVFSLHLGIYFFHDPRYRQLSQAFAQRHAAPAERSALVASAIRQLLTLEPLTEETSNG</sequence>
<protein>
    <submittedName>
        <fullName evidence="1">Uncharacterized protein</fullName>
    </submittedName>
</protein>
<accession>S5Y7E6</accession>
<keyword evidence="2" id="KW-1185">Reference proteome</keyword>